<proteinExistence type="predicted"/>
<keyword evidence="1" id="KW-0812">Transmembrane</keyword>
<dbReference type="EMBL" id="WPHM01000001">
    <property type="protein sequence ID" value="MUZ56008.1"/>
    <property type="molecule type" value="Genomic_DNA"/>
</dbReference>
<evidence type="ECO:0000256" key="1">
    <source>
        <dbReference type="SAM" id="Phobius"/>
    </source>
</evidence>
<reference evidence="2 3" key="1">
    <citation type="submission" date="2019-12" db="EMBL/GenBank/DDBJ databases">
        <title>Whole-genome sequencing of Allorhizobium vitis.</title>
        <authorList>
            <person name="Gan H.M."/>
            <person name="Szegedi E."/>
            <person name="Burr T."/>
            <person name="Savka M.A."/>
        </authorList>
    </citation>
    <scope>NUCLEOTIDE SEQUENCE [LARGE SCALE GENOMIC DNA]</scope>
    <source>
        <strain evidence="2 3">CG989</strain>
    </source>
</reference>
<dbReference type="RefSeq" id="WP_156546948.1">
    <property type="nucleotide sequence ID" value="NZ_JABAEJ010000001.1"/>
</dbReference>
<name>A0AAE4W9M0_AGRVI</name>
<comment type="caution">
    <text evidence="2">The sequence shown here is derived from an EMBL/GenBank/DDBJ whole genome shotgun (WGS) entry which is preliminary data.</text>
</comment>
<keyword evidence="1" id="KW-1133">Transmembrane helix</keyword>
<evidence type="ECO:0000313" key="3">
    <source>
        <dbReference type="Proteomes" id="UP000436692"/>
    </source>
</evidence>
<protein>
    <submittedName>
        <fullName evidence="2">Uncharacterized protein</fullName>
    </submittedName>
</protein>
<accession>A0AAE4W9M0</accession>
<keyword evidence="1" id="KW-0472">Membrane</keyword>
<organism evidence="2 3">
    <name type="scientific">Agrobacterium vitis</name>
    <name type="common">Rhizobium vitis</name>
    <dbReference type="NCBI Taxonomy" id="373"/>
    <lineage>
        <taxon>Bacteria</taxon>
        <taxon>Pseudomonadati</taxon>
        <taxon>Pseudomonadota</taxon>
        <taxon>Alphaproteobacteria</taxon>
        <taxon>Hyphomicrobiales</taxon>
        <taxon>Rhizobiaceae</taxon>
        <taxon>Rhizobium/Agrobacterium group</taxon>
        <taxon>Agrobacterium</taxon>
    </lineage>
</organism>
<sequence>MSNIIISARRLEDADASSASKNPVIAKVKSFLPTALFFFFAVMAMMSAILWPRGSYLLVVAPPFSSPAATMAIIASADGAFVQQGTMSWVAIAYSQHPDFATRLRSAGALVVLGSPLQNTCLTIASTGR</sequence>
<dbReference type="AlphaFoldDB" id="A0AAE4W9M0"/>
<feature type="transmembrane region" description="Helical" evidence="1">
    <location>
        <begin position="31"/>
        <end position="50"/>
    </location>
</feature>
<dbReference type="Proteomes" id="UP000436692">
    <property type="component" value="Unassembled WGS sequence"/>
</dbReference>
<gene>
    <name evidence="2" type="ORF">GOZ95_00895</name>
</gene>
<evidence type="ECO:0000313" key="2">
    <source>
        <dbReference type="EMBL" id="MUZ56008.1"/>
    </source>
</evidence>